<gene>
    <name evidence="1" type="ORF">I3517_20095</name>
</gene>
<evidence type="ECO:0000313" key="2">
    <source>
        <dbReference type="Proteomes" id="UP000627573"/>
    </source>
</evidence>
<evidence type="ECO:0000313" key="1">
    <source>
        <dbReference type="EMBL" id="MBH5144908.1"/>
    </source>
</evidence>
<protein>
    <submittedName>
        <fullName evidence="1">Uncharacterized protein</fullName>
    </submittedName>
</protein>
<reference evidence="1 2" key="1">
    <citation type="submission" date="2020-12" db="EMBL/GenBank/DDBJ databases">
        <title>Draft genome sequence of furan degrading bacterial strain FUR100.</title>
        <authorList>
            <person name="Woiski C."/>
        </authorList>
    </citation>
    <scope>NUCLEOTIDE SEQUENCE [LARGE SCALE GENOMIC DNA]</scope>
    <source>
        <strain evidence="1 2">FUR100</strain>
    </source>
</reference>
<dbReference type="EMBL" id="JAECSB010000070">
    <property type="protein sequence ID" value="MBH5144908.1"/>
    <property type="molecule type" value="Genomic_DNA"/>
</dbReference>
<keyword evidence="2" id="KW-1185">Reference proteome</keyword>
<comment type="caution">
    <text evidence="1">The sequence shown here is derived from an EMBL/GenBank/DDBJ whole genome shotgun (WGS) entry which is preliminary data.</text>
</comment>
<dbReference type="Proteomes" id="UP000627573">
    <property type="component" value="Unassembled WGS sequence"/>
</dbReference>
<organism evidence="1 2">
    <name type="scientific">Rhodococcus erythropolis</name>
    <name type="common">Arthrobacter picolinophilus</name>
    <dbReference type="NCBI Taxonomy" id="1833"/>
    <lineage>
        <taxon>Bacteria</taxon>
        <taxon>Bacillati</taxon>
        <taxon>Actinomycetota</taxon>
        <taxon>Actinomycetes</taxon>
        <taxon>Mycobacteriales</taxon>
        <taxon>Nocardiaceae</taxon>
        <taxon>Rhodococcus</taxon>
        <taxon>Rhodococcus erythropolis group</taxon>
    </lineage>
</organism>
<accession>A0A1F2Q745</accession>
<dbReference type="AlphaFoldDB" id="A0A1F2Q745"/>
<sequence>MTTPTSAAWGSSEEPLTVVRKAGLHGLRWTAWLAGATGLAQLVSIGLNLTDTIRGIVPTTYPPVDVACSVVALVLLVSLLVGRPNGPAMLSGLALLMAMLMAPTLHKHAPESLWLAAAHAVSVVAVVMLSVMTSRFSSAELDRP</sequence>
<dbReference type="RefSeq" id="WP_024487580.1">
    <property type="nucleotide sequence ID" value="NZ_JAECSB010000070.1"/>
</dbReference>
<proteinExistence type="predicted"/>
<name>A0A1F2Q745_RHOER</name>